<dbReference type="InterPro" id="IPR011051">
    <property type="entry name" value="RmlC_Cupin_sf"/>
</dbReference>
<name>A0A290Q6L3_9BACT</name>
<dbReference type="InterPro" id="IPR010496">
    <property type="entry name" value="AL/BT2_dom"/>
</dbReference>
<dbReference type="Gene3D" id="2.60.120.10">
    <property type="entry name" value="Jelly Rolls"/>
    <property type="match status" value="1"/>
</dbReference>
<dbReference type="SUPFAM" id="SSF51182">
    <property type="entry name" value="RmlC-like cupins"/>
    <property type="match status" value="1"/>
</dbReference>
<evidence type="ECO:0000259" key="2">
    <source>
        <dbReference type="Pfam" id="PF06439"/>
    </source>
</evidence>
<dbReference type="InterPro" id="IPR014710">
    <property type="entry name" value="RmlC-like_jellyroll"/>
</dbReference>
<organism evidence="4 5">
    <name type="scientific">Nibricoccus aquaticus</name>
    <dbReference type="NCBI Taxonomy" id="2576891"/>
    <lineage>
        <taxon>Bacteria</taxon>
        <taxon>Pseudomonadati</taxon>
        <taxon>Verrucomicrobiota</taxon>
        <taxon>Opitutia</taxon>
        <taxon>Opitutales</taxon>
        <taxon>Opitutaceae</taxon>
        <taxon>Nibricoccus</taxon>
    </lineage>
</organism>
<evidence type="ECO:0008006" key="6">
    <source>
        <dbReference type="Google" id="ProtNLM"/>
    </source>
</evidence>
<dbReference type="CDD" id="cd02209">
    <property type="entry name" value="cupin_XRE_C"/>
    <property type="match status" value="1"/>
</dbReference>
<evidence type="ECO:0000259" key="3">
    <source>
        <dbReference type="Pfam" id="PF07883"/>
    </source>
</evidence>
<feature type="domain" description="Cupin type-2" evidence="3">
    <location>
        <begin position="255"/>
        <end position="324"/>
    </location>
</feature>
<evidence type="ECO:0000256" key="1">
    <source>
        <dbReference type="SAM" id="SignalP"/>
    </source>
</evidence>
<feature type="chain" id="PRO_5012651524" description="3-keto-disaccharide hydrolase domain-containing protein" evidence="1">
    <location>
        <begin position="21"/>
        <end position="334"/>
    </location>
</feature>
<dbReference type="InterPro" id="IPR013096">
    <property type="entry name" value="Cupin_2"/>
</dbReference>
<sequence length="334" mass="37004">MRSFFATISLLICASVAAHAQRIDLWNGRDLTGWKIFLTDATVDPATVWSMHDGALRLDAKKINGYIRTEKSFANYRLHVEWRWDAAATERSNSGVMLHVNGPDLAWPAAFEAQLKTGNAGQVVGMGLDIPDAPLTNNRKRAERLAPPSEKPHGEWNSYDIVVRDATIEVSVNGVRQNFVQKLPVTSGNIALQMEGAPIEFRNVWLEPLMSEKKSPLTSQLYDWEKMPVTPTPKGARRDVFDGPTSSLDVSHCHITTLNPGQDSGEPRLHTQEEIIIVKEGRVEAHIDGRTETGGPGSIFHFVANATTRLRNAGDTPTIYIVVYFRPLTTAPKS</sequence>
<dbReference type="EMBL" id="CP023344">
    <property type="protein sequence ID" value="ATC64315.1"/>
    <property type="molecule type" value="Genomic_DNA"/>
</dbReference>
<feature type="domain" description="3-keto-alpha-glucoside-1,2-lyase/3-keto-2-hydroxy-glucal hydratase" evidence="2">
    <location>
        <begin position="23"/>
        <end position="206"/>
    </location>
</feature>
<dbReference type="AlphaFoldDB" id="A0A290Q6L3"/>
<proteinExistence type="predicted"/>
<accession>A0A290Q6L3</accession>
<dbReference type="GO" id="GO:0016787">
    <property type="term" value="F:hydrolase activity"/>
    <property type="evidence" value="ECO:0007669"/>
    <property type="project" value="InterPro"/>
</dbReference>
<dbReference type="RefSeq" id="WP_096055947.1">
    <property type="nucleotide sequence ID" value="NZ_CP023344.1"/>
</dbReference>
<dbReference type="Pfam" id="PF06439">
    <property type="entry name" value="3keto-disac_hyd"/>
    <property type="match status" value="1"/>
</dbReference>
<reference evidence="4 5" key="1">
    <citation type="submission" date="2017-09" db="EMBL/GenBank/DDBJ databases">
        <title>Complete genome sequence of Verrucomicrobial strain HZ-65, isolated from freshwater.</title>
        <authorList>
            <person name="Choi A."/>
        </authorList>
    </citation>
    <scope>NUCLEOTIDE SEQUENCE [LARGE SCALE GENOMIC DNA]</scope>
    <source>
        <strain evidence="4 5">HZ-65</strain>
    </source>
</reference>
<dbReference type="KEGG" id="vbh:CMV30_10310"/>
<evidence type="ECO:0000313" key="5">
    <source>
        <dbReference type="Proteomes" id="UP000217265"/>
    </source>
</evidence>
<dbReference type="OrthoDB" id="259356at2"/>
<keyword evidence="1" id="KW-0732">Signal</keyword>
<keyword evidence="5" id="KW-1185">Reference proteome</keyword>
<feature type="signal peptide" evidence="1">
    <location>
        <begin position="1"/>
        <end position="20"/>
    </location>
</feature>
<protein>
    <recommendedName>
        <fullName evidence="6">3-keto-disaccharide hydrolase domain-containing protein</fullName>
    </recommendedName>
</protein>
<dbReference type="Gene3D" id="2.60.120.560">
    <property type="entry name" value="Exo-inulinase, domain 1"/>
    <property type="match status" value="1"/>
</dbReference>
<dbReference type="Proteomes" id="UP000217265">
    <property type="component" value="Chromosome"/>
</dbReference>
<evidence type="ECO:0000313" key="4">
    <source>
        <dbReference type="EMBL" id="ATC64315.1"/>
    </source>
</evidence>
<dbReference type="Pfam" id="PF07883">
    <property type="entry name" value="Cupin_2"/>
    <property type="match status" value="1"/>
</dbReference>
<gene>
    <name evidence="4" type="ORF">CMV30_10310</name>
</gene>